<name>A0ABU5I756_9HYPH</name>
<evidence type="ECO:0000256" key="6">
    <source>
        <dbReference type="ARBA" id="ARBA00023136"/>
    </source>
</evidence>
<feature type="transmembrane region" description="Helical" evidence="7">
    <location>
        <begin position="218"/>
        <end position="237"/>
    </location>
</feature>
<comment type="caution">
    <text evidence="9">The sequence shown here is derived from an EMBL/GenBank/DDBJ whole genome shotgun (WGS) entry which is preliminary data.</text>
</comment>
<feature type="transmembrane region" description="Helical" evidence="7">
    <location>
        <begin position="117"/>
        <end position="135"/>
    </location>
</feature>
<dbReference type="EC" id="3.4.21.-" evidence="9"/>
<keyword evidence="4 9" id="KW-0378">Hydrolase</keyword>
<accession>A0ABU5I756</accession>
<dbReference type="InterPro" id="IPR035952">
    <property type="entry name" value="Rhomboid-like_sf"/>
</dbReference>
<dbReference type="GO" id="GO:0008233">
    <property type="term" value="F:peptidase activity"/>
    <property type="evidence" value="ECO:0007669"/>
    <property type="project" value="UniProtKB-KW"/>
</dbReference>
<gene>
    <name evidence="9" type="ORF">U0C82_17750</name>
</gene>
<dbReference type="Proteomes" id="UP001294412">
    <property type="component" value="Unassembled WGS sequence"/>
</dbReference>
<keyword evidence="9" id="KW-0645">Protease</keyword>
<keyword evidence="5 7" id="KW-1133">Transmembrane helix</keyword>
<dbReference type="Gene3D" id="1.20.1540.10">
    <property type="entry name" value="Rhomboid-like"/>
    <property type="match status" value="1"/>
</dbReference>
<evidence type="ECO:0000313" key="10">
    <source>
        <dbReference type="Proteomes" id="UP001294412"/>
    </source>
</evidence>
<dbReference type="PANTHER" id="PTHR43731:SF14">
    <property type="entry name" value="PRESENILIN-ASSOCIATED RHOMBOID-LIKE PROTEIN, MITOCHONDRIAL"/>
    <property type="match status" value="1"/>
</dbReference>
<evidence type="ECO:0000313" key="9">
    <source>
        <dbReference type="EMBL" id="MDY8110980.1"/>
    </source>
</evidence>
<feature type="transmembrane region" description="Helical" evidence="7">
    <location>
        <begin position="20"/>
        <end position="41"/>
    </location>
</feature>
<evidence type="ECO:0000256" key="7">
    <source>
        <dbReference type="SAM" id="Phobius"/>
    </source>
</evidence>
<feature type="transmembrane region" description="Helical" evidence="7">
    <location>
        <begin position="85"/>
        <end position="105"/>
    </location>
</feature>
<evidence type="ECO:0000256" key="4">
    <source>
        <dbReference type="ARBA" id="ARBA00022801"/>
    </source>
</evidence>
<dbReference type="InterPro" id="IPR022764">
    <property type="entry name" value="Peptidase_S54_rhomboid_dom"/>
</dbReference>
<protein>
    <submittedName>
        <fullName evidence="9">Rhomboid family intramembrane serine protease</fullName>
        <ecNumber evidence="9">3.4.21.-</ecNumber>
    </submittedName>
</protein>
<feature type="domain" description="Peptidase S54 rhomboid" evidence="8">
    <location>
        <begin position="77"/>
        <end position="232"/>
    </location>
</feature>
<dbReference type="RefSeq" id="WP_322189094.1">
    <property type="nucleotide sequence ID" value="NZ_JAXLPB010000008.1"/>
</dbReference>
<dbReference type="InterPro" id="IPR050925">
    <property type="entry name" value="Rhomboid_protease_S54"/>
</dbReference>
<evidence type="ECO:0000256" key="1">
    <source>
        <dbReference type="ARBA" id="ARBA00004141"/>
    </source>
</evidence>
<feature type="transmembrane region" description="Helical" evidence="7">
    <location>
        <begin position="141"/>
        <end position="162"/>
    </location>
</feature>
<evidence type="ECO:0000256" key="5">
    <source>
        <dbReference type="ARBA" id="ARBA00022989"/>
    </source>
</evidence>
<organism evidence="9 10">
    <name type="scientific">Fulvimarina uroteuthidis</name>
    <dbReference type="NCBI Taxonomy" id="3098149"/>
    <lineage>
        <taxon>Bacteria</taxon>
        <taxon>Pseudomonadati</taxon>
        <taxon>Pseudomonadota</taxon>
        <taxon>Alphaproteobacteria</taxon>
        <taxon>Hyphomicrobiales</taxon>
        <taxon>Aurantimonadaceae</taxon>
        <taxon>Fulvimarina</taxon>
    </lineage>
</organism>
<dbReference type="PANTHER" id="PTHR43731">
    <property type="entry name" value="RHOMBOID PROTEASE"/>
    <property type="match status" value="1"/>
</dbReference>
<evidence type="ECO:0000256" key="3">
    <source>
        <dbReference type="ARBA" id="ARBA00022692"/>
    </source>
</evidence>
<comment type="subcellular location">
    <subcellularLocation>
        <location evidence="1">Membrane</location>
        <topology evidence="1">Multi-pass membrane protein</topology>
    </subcellularLocation>
</comment>
<reference evidence="9 10" key="1">
    <citation type="submission" date="2023-12" db="EMBL/GenBank/DDBJ databases">
        <title>Description of Novel Strain Fulvimarina sp. 2208YS6-2-32 isolated from Uroteuthis (Photololigo) edulis.</title>
        <authorList>
            <person name="Park J.-S."/>
        </authorList>
    </citation>
    <scope>NUCLEOTIDE SEQUENCE [LARGE SCALE GENOMIC DNA]</scope>
    <source>
        <strain evidence="9 10">2208YS6-2-32</strain>
    </source>
</reference>
<keyword evidence="3 7" id="KW-0812">Transmembrane</keyword>
<keyword evidence="6 7" id="KW-0472">Membrane</keyword>
<evidence type="ECO:0000256" key="2">
    <source>
        <dbReference type="ARBA" id="ARBA00009045"/>
    </source>
</evidence>
<keyword evidence="10" id="KW-1185">Reference proteome</keyword>
<feature type="transmembrane region" description="Helical" evidence="7">
    <location>
        <begin position="191"/>
        <end position="212"/>
    </location>
</feature>
<dbReference type="GO" id="GO:0006508">
    <property type="term" value="P:proteolysis"/>
    <property type="evidence" value="ECO:0007669"/>
    <property type="project" value="UniProtKB-KW"/>
</dbReference>
<dbReference type="SUPFAM" id="SSF144091">
    <property type="entry name" value="Rhomboid-like"/>
    <property type="match status" value="1"/>
</dbReference>
<dbReference type="EMBL" id="JAXLPB010000008">
    <property type="protein sequence ID" value="MDY8110980.1"/>
    <property type="molecule type" value="Genomic_DNA"/>
</dbReference>
<dbReference type="Pfam" id="PF01694">
    <property type="entry name" value="Rhomboid"/>
    <property type="match status" value="1"/>
</dbReference>
<evidence type="ECO:0000259" key="8">
    <source>
        <dbReference type="Pfam" id="PF01694"/>
    </source>
</evidence>
<proteinExistence type="inferred from homology"/>
<sequence>MTPQPDPYQPIRRTRPPAINAPGVVLALIALLVVVHLFRVYLSSPATANWLILNLSFIPGCYGLLDEVCTIRSPGADLWTPASYMLLHGDALHVGLNSLWLLVFGTPVARRLGAQRFMAFSVAGSVAGALLFFLANPSLVAPVIGASGAVSALMGGASRFALPRSGGAGFMRARTDLPLEPIRSCLTNRTVLVFVAVFFATNLLFSTGLGGAFGPGNVAWEAHLGGFVFGFLGFALFDRRNGRTSQL</sequence>
<comment type="similarity">
    <text evidence="2">Belongs to the peptidase S54 family.</text>
</comment>